<accession>A0A1V2JCR8</accession>
<comment type="caution">
    <text evidence="2">The sequence shown here is derived from an EMBL/GenBank/DDBJ whole genome shotgun (WGS) entry which is preliminary data.</text>
</comment>
<name>A0A1V2JCR8_PSEAZ</name>
<dbReference type="Proteomes" id="UP000188559">
    <property type="component" value="Unassembled WGS sequence"/>
</dbReference>
<dbReference type="GeneID" id="57378268"/>
<reference evidence="2 4" key="1">
    <citation type="submission" date="2016-10" db="EMBL/GenBank/DDBJ databases">
        <title>Pseudomonas lactis sp. nov. and Pseudomonas paralactis sp. nov., isolated from bovine raw milk.</title>
        <authorList>
            <person name="Von Neubeck M."/>
            <person name="Huptas C."/>
            <person name="Glueck C."/>
            <person name="Krewinkel M."/>
            <person name="Stoeckel M."/>
            <person name="Stressler T."/>
            <person name="Fischer L."/>
            <person name="Hinrichs J."/>
            <person name="Scherer S."/>
            <person name="Wenning M."/>
        </authorList>
    </citation>
    <scope>NUCLEOTIDE SEQUENCE [LARGE SCALE GENOMIC DNA]</scope>
    <source>
        <strain evidence="2 4">DSM 18862</strain>
    </source>
</reference>
<evidence type="ECO:0000313" key="2">
    <source>
        <dbReference type="EMBL" id="ONH43035.1"/>
    </source>
</evidence>
<proteinExistence type="predicted"/>
<dbReference type="RefSeq" id="WP_071496812.1">
    <property type="nucleotide sequence ID" value="NZ_LT629702.1"/>
</dbReference>
<evidence type="ECO:0000256" key="1">
    <source>
        <dbReference type="SAM" id="MobiDB-lite"/>
    </source>
</evidence>
<dbReference type="EMBL" id="MNPV01000002">
    <property type="protein sequence ID" value="ONH46546.1"/>
    <property type="molecule type" value="Genomic_DNA"/>
</dbReference>
<sequence>MTRPTVTTPMLARARAPGVLEADAPVAPDALPLWADDVGFKIPVTFQSTGLPVQVPTLWGGAGALFPGDVTAVVWYWDGVPFDTKRVEAPYDATDLPLVDAVVPPHLMDAAGLHNLHYEVLLRESSGNPGEPSFVTLLDSDKVGPNQGQRGPRMRFPPEIEQDGVTDDYLNDPANNDQVVGTVVSTTTPAWLDMRLGDVVEAYLAPLPLRRPLRRHPRQQDIVATTTITQAHKDGAPVEVIFPGDVLRGLASNREYNAHYWLRDRAGRESGPSFTSVLYINLAVTPIELRPVDLPQLNDGRITLSDAREPGGVFMNILEIFGSAPGDILRPLWNFIPLPEIEIAAIQAWPICVPIPYSDLATGGFEVTPGTIRAGYTWERGLATPRPSQPRFVPVDLTVAGQVSPDNPDPINRLLETVTVKGRDGDNLLTLNDVGLPVRVVTLLFDEPNANETLELMAGNHPVPLATYTVQLTDVAGQEIEFFVDWADLAPIVGNGGIFAFFYWTFNGVNRQRAEDTPVIVNIVPIVGLQDLEYVGVTYGPGPDAGFISCPLRPWVNGVGVFIPGDASLLEGGDEVVLEWASYANPNGHPSGVMPETINTFSHTLSPAEARDGYEFRVAFDPYILHPGLVKPPTGQTNPRHGSAIARYRVMKPAGGGMGWSPRRLVAITLIRPAGRPPCLSDE</sequence>
<organism evidence="2 4">
    <name type="scientific">Pseudomonas azotoformans</name>
    <dbReference type="NCBI Taxonomy" id="47878"/>
    <lineage>
        <taxon>Bacteria</taxon>
        <taxon>Pseudomonadati</taxon>
        <taxon>Pseudomonadota</taxon>
        <taxon>Gammaproteobacteria</taxon>
        <taxon>Pseudomonadales</taxon>
        <taxon>Pseudomonadaceae</taxon>
        <taxon>Pseudomonas</taxon>
    </lineage>
</organism>
<evidence type="ECO:0000313" key="3">
    <source>
        <dbReference type="EMBL" id="ONH46546.1"/>
    </source>
</evidence>
<evidence type="ECO:0000313" key="4">
    <source>
        <dbReference type="Proteomes" id="UP000188559"/>
    </source>
</evidence>
<dbReference type="EMBL" id="MNPV01000006">
    <property type="protein sequence ID" value="ONH43035.1"/>
    <property type="molecule type" value="Genomic_DNA"/>
</dbReference>
<protein>
    <submittedName>
        <fullName evidence="2">Uncharacterized protein</fullName>
    </submittedName>
</protein>
<gene>
    <name evidence="3" type="ORF">BLL37_06680</name>
    <name evidence="2" type="ORF">BLL37_21365</name>
</gene>
<keyword evidence="4" id="KW-1185">Reference proteome</keyword>
<feature type="region of interest" description="Disordered" evidence="1">
    <location>
        <begin position="138"/>
        <end position="160"/>
    </location>
</feature>
<dbReference type="AlphaFoldDB" id="A0A1V2JCR8"/>